<dbReference type="eggNOG" id="COG0845">
    <property type="taxonomic scope" value="Bacteria"/>
</dbReference>
<feature type="domain" description="Multidrug resistance protein MdtA-like C-terminal permuted SH3" evidence="5">
    <location>
        <begin position="322"/>
        <end position="381"/>
    </location>
</feature>
<gene>
    <name evidence="8" type="ORF">ABW06_07860</name>
    <name evidence="7" type="ORF">QEG54_002839</name>
    <name evidence="9" type="ORF">RBJ30_12290</name>
</gene>
<evidence type="ECO:0000259" key="5">
    <source>
        <dbReference type="Pfam" id="PF25967"/>
    </source>
</evidence>
<evidence type="ECO:0000313" key="9">
    <source>
        <dbReference type="EMBL" id="MDQ2309868.1"/>
    </source>
</evidence>
<dbReference type="PATRIC" id="fig|61647.14.peg.4408"/>
<accession>A0A0J5KDQ9</accession>
<evidence type="ECO:0000256" key="1">
    <source>
        <dbReference type="ARBA" id="ARBA00004196"/>
    </source>
</evidence>
<dbReference type="PANTHER" id="PTHR30469">
    <property type="entry name" value="MULTIDRUG RESISTANCE PROTEIN MDTA"/>
    <property type="match status" value="1"/>
</dbReference>
<evidence type="ECO:0000313" key="7">
    <source>
        <dbReference type="EMBL" id="EML1472098.1"/>
    </source>
</evidence>
<dbReference type="InterPro" id="IPR058627">
    <property type="entry name" value="MdtA-like_C"/>
</dbReference>
<dbReference type="NCBIfam" id="TIGR01730">
    <property type="entry name" value="RND_mfp"/>
    <property type="match status" value="1"/>
</dbReference>
<organism evidence="8 10">
    <name type="scientific">Pluralibacter gergoviae</name>
    <name type="common">Enterobacter gergoviae</name>
    <dbReference type="NCBI Taxonomy" id="61647"/>
    <lineage>
        <taxon>Bacteria</taxon>
        <taxon>Pseudomonadati</taxon>
        <taxon>Pseudomonadota</taxon>
        <taxon>Gammaproteobacteria</taxon>
        <taxon>Enterobacterales</taxon>
        <taxon>Enterobacteriaceae</taxon>
        <taxon>Pluralibacter</taxon>
    </lineage>
</organism>
<dbReference type="Proteomes" id="UP001236270">
    <property type="component" value="Unassembled WGS sequence"/>
</dbReference>
<name>A0A0J5KDQ9_PLUGE</name>
<dbReference type="Gene3D" id="2.40.420.20">
    <property type="match status" value="1"/>
</dbReference>
<dbReference type="GeneID" id="61383001"/>
<dbReference type="InterPro" id="IPR058636">
    <property type="entry name" value="Beta-barrel_YknX"/>
</dbReference>
<dbReference type="Pfam" id="PF25917">
    <property type="entry name" value="BSH_RND"/>
    <property type="match status" value="1"/>
</dbReference>
<evidence type="ECO:0000256" key="2">
    <source>
        <dbReference type="ARBA" id="ARBA00009477"/>
    </source>
</evidence>
<evidence type="ECO:0000259" key="6">
    <source>
        <dbReference type="Pfam" id="PF25990"/>
    </source>
</evidence>
<sequence>MTIWHNRRGRIALSGLAVVALAAVAFTLLSGGGKPHDALLTETVSRGDIEKTVLATGIIKPSLQVSVGAQVNGQLQKLYVRQGDRVKKGDLLAVIDPTLQQNELRTAEAQLLSSRAQRASTQVLIKQYRLELNRQQRMYRDGAGVRSELEKAQAQYSAQLEQLRVNDAQITQSQTAVEKAQANVGYTQILAPMDGEVLGIVTKEGQTVVSSQTAPTILVLANMDTMTVHTRISEADILKVHPGQPLWFSVLADPDRRYRGTMGDIQSAPDEALTEQSSPSGASAQQSAVYYNGVFNVDNREHQLRTSMTAQVSIITARAAGALRVPMTALGQKRENGDYQVQIRKGDRIEARWIKIGVNDRQFAEVKAGLEEGDAVVIDGGMDAGGGRS</sequence>
<reference evidence="8 10" key="1">
    <citation type="submission" date="2015-05" db="EMBL/GenBank/DDBJ databases">
        <title>Genome sequences of Pluralibacter gergoviae.</title>
        <authorList>
            <person name="Greninger A.L."/>
            <person name="Miller S."/>
        </authorList>
    </citation>
    <scope>NUCLEOTIDE SEQUENCE [LARGE SCALE GENOMIC DNA]</scope>
    <source>
        <strain evidence="8 10">JS81F13</strain>
    </source>
</reference>
<feature type="domain" description="Multidrug resistance protein MdtA-like barrel-sandwich hybrid" evidence="4">
    <location>
        <begin position="64"/>
        <end position="219"/>
    </location>
</feature>
<dbReference type="RefSeq" id="WP_048253506.1">
    <property type="nucleotide sequence ID" value="NZ_CACVCI010000001.1"/>
</dbReference>
<evidence type="ECO:0000256" key="3">
    <source>
        <dbReference type="ARBA" id="ARBA00022448"/>
    </source>
</evidence>
<dbReference type="PANTHER" id="PTHR30469:SF33">
    <property type="entry name" value="SLR1207 PROTEIN"/>
    <property type="match status" value="1"/>
</dbReference>
<protein>
    <submittedName>
        <fullName evidence="7">Efflux RND transporter periplasmic adaptor subunit</fullName>
    </submittedName>
    <submittedName>
        <fullName evidence="8">Macrolide transporter</fullName>
    </submittedName>
</protein>
<dbReference type="InterPro" id="IPR006143">
    <property type="entry name" value="RND_pump_MFP"/>
</dbReference>
<dbReference type="EMBL" id="ABLOKC030000014">
    <property type="protein sequence ID" value="EML1472098.1"/>
    <property type="molecule type" value="Genomic_DNA"/>
</dbReference>
<dbReference type="EMBL" id="LDZF01000006">
    <property type="protein sequence ID" value="KMK14741.1"/>
    <property type="molecule type" value="Genomic_DNA"/>
</dbReference>
<dbReference type="Pfam" id="PF25990">
    <property type="entry name" value="Beta-barrel_YknX"/>
    <property type="match status" value="1"/>
</dbReference>
<reference evidence="7" key="3">
    <citation type="submission" date="2024-02" db="EMBL/GenBank/DDBJ databases">
        <authorList>
            <consortium name="Clinical and Environmental Microbiology Branch: Whole genome sequencing antimicrobial resistance pathogens in the healthcare setting"/>
        </authorList>
    </citation>
    <scope>NUCLEOTIDE SEQUENCE</scope>
    <source>
        <strain evidence="7">2021DK-00143</strain>
    </source>
</reference>
<dbReference type="EMBL" id="JAVDNV010000007">
    <property type="protein sequence ID" value="MDQ2309868.1"/>
    <property type="molecule type" value="Genomic_DNA"/>
</dbReference>
<evidence type="ECO:0000259" key="4">
    <source>
        <dbReference type="Pfam" id="PF25917"/>
    </source>
</evidence>
<reference evidence="9" key="2">
    <citation type="submission" date="2023-08" db="EMBL/GenBank/DDBJ databases">
        <title>WGS of pathogenic bacterial species, Los Angeles County Public Health Laboratories.</title>
        <authorList>
            <person name="Garrigues J.M."/>
            <person name="Green N.M."/>
        </authorList>
    </citation>
    <scope>NUCLEOTIDE SEQUENCE</scope>
    <source>
        <strain evidence="9">LACPHL-BACT-2023-00068</strain>
    </source>
</reference>
<dbReference type="Pfam" id="PF25967">
    <property type="entry name" value="RND-MFP_C"/>
    <property type="match status" value="1"/>
</dbReference>
<keyword evidence="10" id="KW-1185">Reference proteome</keyword>
<dbReference type="GO" id="GO:1990281">
    <property type="term" value="C:efflux pump complex"/>
    <property type="evidence" value="ECO:0007669"/>
    <property type="project" value="TreeGrafter"/>
</dbReference>
<keyword evidence="3" id="KW-0813">Transport</keyword>
<dbReference type="Gene3D" id="2.40.50.100">
    <property type="match status" value="2"/>
</dbReference>
<dbReference type="AlphaFoldDB" id="A0A0J5KDQ9"/>
<dbReference type="Proteomes" id="UP000036196">
    <property type="component" value="Unassembled WGS sequence"/>
</dbReference>
<proteinExistence type="inferred from homology"/>
<dbReference type="STRING" id="61647.LG71_06175"/>
<evidence type="ECO:0000313" key="10">
    <source>
        <dbReference type="Proteomes" id="UP000036196"/>
    </source>
</evidence>
<dbReference type="Gene3D" id="2.40.30.170">
    <property type="match status" value="1"/>
</dbReference>
<dbReference type="GO" id="GO:0015562">
    <property type="term" value="F:efflux transmembrane transporter activity"/>
    <property type="evidence" value="ECO:0007669"/>
    <property type="project" value="TreeGrafter"/>
</dbReference>
<feature type="domain" description="YknX-like beta-barrel" evidence="6">
    <location>
        <begin position="226"/>
        <end position="314"/>
    </location>
</feature>
<comment type="subcellular location">
    <subcellularLocation>
        <location evidence="1">Cell envelope</location>
    </subcellularLocation>
</comment>
<comment type="similarity">
    <text evidence="2">Belongs to the membrane fusion protein (MFP) (TC 8.A.1) family.</text>
</comment>
<dbReference type="SUPFAM" id="SSF111369">
    <property type="entry name" value="HlyD-like secretion proteins"/>
    <property type="match status" value="1"/>
</dbReference>
<comment type="caution">
    <text evidence="8">The sequence shown here is derived from an EMBL/GenBank/DDBJ whole genome shotgun (WGS) entry which is preliminary data.</text>
</comment>
<dbReference type="InterPro" id="IPR058625">
    <property type="entry name" value="MdtA-like_BSH"/>
</dbReference>
<evidence type="ECO:0000313" key="8">
    <source>
        <dbReference type="EMBL" id="KMK14741.1"/>
    </source>
</evidence>